<proteinExistence type="predicted"/>
<protein>
    <submittedName>
        <fullName evidence="1">Uncharacterized protein</fullName>
    </submittedName>
</protein>
<reference evidence="1" key="1">
    <citation type="journal article" date="2020" name="Nature">
        <title>Giant virus diversity and host interactions through global metagenomics.</title>
        <authorList>
            <person name="Schulz F."/>
            <person name="Roux S."/>
            <person name="Paez-Espino D."/>
            <person name="Jungbluth S."/>
            <person name="Walsh D.A."/>
            <person name="Denef V.J."/>
            <person name="McMahon K.D."/>
            <person name="Konstantinidis K.T."/>
            <person name="Eloe-Fadrosh E.A."/>
            <person name="Kyrpides N.C."/>
            <person name="Woyke T."/>
        </authorList>
    </citation>
    <scope>NUCLEOTIDE SEQUENCE</scope>
    <source>
        <strain evidence="1">GVMAG-M-3300023184-89</strain>
    </source>
</reference>
<organism evidence="1">
    <name type="scientific">viral metagenome</name>
    <dbReference type="NCBI Taxonomy" id="1070528"/>
    <lineage>
        <taxon>unclassified sequences</taxon>
        <taxon>metagenomes</taxon>
        <taxon>organismal metagenomes</taxon>
    </lineage>
</organism>
<name>A0A6C0IIU6_9ZZZZ</name>
<dbReference type="EMBL" id="MN740196">
    <property type="protein sequence ID" value="QHT92912.1"/>
    <property type="molecule type" value="Genomic_DNA"/>
</dbReference>
<evidence type="ECO:0000313" key="1">
    <source>
        <dbReference type="EMBL" id="QHT92912.1"/>
    </source>
</evidence>
<sequence>MPIKLEPIKLEPIKLEPIKLEPIKLDKYPKVKSIIKKETYLDNYYSKDFLKQYFI</sequence>
<dbReference type="AlphaFoldDB" id="A0A6C0IIU6"/>
<accession>A0A6C0IIU6</accession>